<keyword evidence="2" id="KW-1185">Reference proteome</keyword>
<sequence>MNPEKYDFAYTSSSLRLKEMVHVGKHIMKGSEPDYVNELGAGKSATGKRIYREVKKRLGFLSEQQLNLLVKGSLEIQKHIAFYAVCKTYLFIRDFTVEVLREKYLIFDYEISEGDYISFLRRKQELHHEIGELSESSSKKIKQVTFRILEQAGLINNTKERIIQPQLLQQEVVNAISSDDKKWLKIFLVSDLDLKNYTNQL</sequence>
<dbReference type="OrthoDB" id="981635at2"/>
<evidence type="ECO:0008006" key="3">
    <source>
        <dbReference type="Google" id="ProtNLM"/>
    </source>
</evidence>
<reference evidence="2" key="1">
    <citation type="submission" date="2018-03" db="EMBL/GenBank/DDBJ databases">
        <title>Gramella fulva sp. nov., isolated from a dry surface of tidal flat.</title>
        <authorList>
            <person name="Hwang S.H."/>
            <person name="Hwang W.M."/>
            <person name="Kang K."/>
            <person name="Ahn T.-Y."/>
        </authorList>
    </citation>
    <scope>NUCLEOTIDE SEQUENCE [LARGE SCALE GENOMIC DNA]</scope>
    <source>
        <strain evidence="2">SH35</strain>
    </source>
</reference>
<dbReference type="KEGG" id="grs:C7S20_05595"/>
<dbReference type="Proteomes" id="UP000241507">
    <property type="component" value="Chromosome"/>
</dbReference>
<dbReference type="InterPro" id="IPR014948">
    <property type="entry name" value="BrxA"/>
</dbReference>
<organism evidence="1 2">
    <name type="scientific">Christiangramia fulva</name>
    <dbReference type="NCBI Taxonomy" id="2126553"/>
    <lineage>
        <taxon>Bacteria</taxon>
        <taxon>Pseudomonadati</taxon>
        <taxon>Bacteroidota</taxon>
        <taxon>Flavobacteriia</taxon>
        <taxon>Flavobacteriales</taxon>
        <taxon>Flavobacteriaceae</taxon>
        <taxon>Christiangramia</taxon>
    </lineage>
</organism>
<proteinExistence type="predicted"/>
<evidence type="ECO:0000313" key="2">
    <source>
        <dbReference type="Proteomes" id="UP000241507"/>
    </source>
</evidence>
<dbReference type="Pfam" id="PF08849">
    <property type="entry name" value="BrxA"/>
    <property type="match status" value="1"/>
</dbReference>
<dbReference type="EMBL" id="CP028136">
    <property type="protein sequence ID" value="AVR44781.1"/>
    <property type="molecule type" value="Genomic_DNA"/>
</dbReference>
<dbReference type="AlphaFoldDB" id="A0A2R3Z3E6"/>
<dbReference type="InterPro" id="IPR023137">
    <property type="entry name" value="BrxA_sf"/>
</dbReference>
<protein>
    <recommendedName>
        <fullName evidence="3">DUF1819 domain-containing protein</fullName>
    </recommendedName>
</protein>
<dbReference type="RefSeq" id="WP_107011559.1">
    <property type="nucleotide sequence ID" value="NZ_CP028136.1"/>
</dbReference>
<dbReference type="Gene3D" id="1.10.3540.10">
    <property type="entry name" value="uncharacterized protein from magnetospirillum magneticum domain"/>
    <property type="match status" value="1"/>
</dbReference>
<name>A0A2R3Z3E6_9FLAO</name>
<evidence type="ECO:0000313" key="1">
    <source>
        <dbReference type="EMBL" id="AVR44781.1"/>
    </source>
</evidence>
<gene>
    <name evidence="1" type="ORF">C7S20_05595</name>
</gene>
<accession>A0A2R3Z3E6</accession>